<name>A0A0A8K6J6_9HYPH</name>
<keyword evidence="2" id="KW-1185">Reference proteome</keyword>
<dbReference type="AlphaFoldDB" id="A0A0A8K6J6"/>
<protein>
    <submittedName>
        <fullName evidence="1">Uncharacterized protein</fullName>
    </submittedName>
</protein>
<dbReference type="HOGENOM" id="CLU_3235882_0_0_5"/>
<evidence type="ECO:0000313" key="1">
    <source>
        <dbReference type="EMBL" id="BAQ17629.1"/>
    </source>
</evidence>
<sequence>MRNGGLAAAEDGRLGTVTIECLVRKINRPRTNAQFCKMILAPR</sequence>
<accession>A0A0A8K6J6</accession>
<organism evidence="1 2">
    <name type="scientific">Methyloceanibacter caenitepidi</name>
    <dbReference type="NCBI Taxonomy" id="1384459"/>
    <lineage>
        <taxon>Bacteria</taxon>
        <taxon>Pseudomonadati</taxon>
        <taxon>Pseudomonadota</taxon>
        <taxon>Alphaproteobacteria</taxon>
        <taxon>Hyphomicrobiales</taxon>
        <taxon>Hyphomicrobiaceae</taxon>
        <taxon>Methyloceanibacter</taxon>
    </lineage>
</organism>
<gene>
    <name evidence="1" type="ORF">GL4_2186</name>
</gene>
<reference evidence="1 2" key="1">
    <citation type="submission" date="2014-09" db="EMBL/GenBank/DDBJ databases">
        <title>Genome sequencing of Methyloceanibacter caenitepidi Gela4.</title>
        <authorList>
            <person name="Takeuchi M."/>
            <person name="Susumu S."/>
            <person name="Kamagata Y."/>
            <person name="Oshima K."/>
            <person name="Hattori M."/>
            <person name="Iwasaki W."/>
        </authorList>
    </citation>
    <scope>NUCLEOTIDE SEQUENCE [LARGE SCALE GENOMIC DNA]</scope>
    <source>
        <strain evidence="1 2">Gela4</strain>
    </source>
</reference>
<dbReference type="EMBL" id="AP014648">
    <property type="protein sequence ID" value="BAQ17629.1"/>
    <property type="molecule type" value="Genomic_DNA"/>
</dbReference>
<dbReference type="Proteomes" id="UP000031643">
    <property type="component" value="Chromosome"/>
</dbReference>
<proteinExistence type="predicted"/>
<dbReference type="KEGG" id="mcg:GL4_2186"/>
<evidence type="ECO:0000313" key="2">
    <source>
        <dbReference type="Proteomes" id="UP000031643"/>
    </source>
</evidence>